<dbReference type="AlphaFoldDB" id="A0A7S0Q732"/>
<dbReference type="GO" id="GO:0003924">
    <property type="term" value="F:GTPase activity"/>
    <property type="evidence" value="ECO:0007669"/>
    <property type="project" value="InterPro"/>
</dbReference>
<dbReference type="SUPFAM" id="SSF52540">
    <property type="entry name" value="P-loop containing nucleoside triphosphate hydrolases"/>
    <property type="match status" value="1"/>
</dbReference>
<protein>
    <submittedName>
        <fullName evidence="2">Uncharacterized protein</fullName>
    </submittedName>
</protein>
<dbReference type="NCBIfam" id="TIGR00231">
    <property type="entry name" value="small_GTP"/>
    <property type="match status" value="1"/>
</dbReference>
<dbReference type="PROSITE" id="PS51420">
    <property type="entry name" value="RHO"/>
    <property type="match status" value="1"/>
</dbReference>
<dbReference type="Gene3D" id="3.40.50.300">
    <property type="entry name" value="P-loop containing nucleotide triphosphate hydrolases"/>
    <property type="match status" value="1"/>
</dbReference>
<dbReference type="EMBL" id="HBEY01050118">
    <property type="protein sequence ID" value="CAD8620699.1"/>
    <property type="molecule type" value="Transcribed_RNA"/>
</dbReference>
<proteinExistence type="predicted"/>
<dbReference type="PROSITE" id="PS51419">
    <property type="entry name" value="RAB"/>
    <property type="match status" value="1"/>
</dbReference>
<keyword evidence="1" id="KW-0547">Nucleotide-binding</keyword>
<dbReference type="FunFam" id="3.40.50.300:FF:000823">
    <property type="entry name" value="Small GTPase RAB, putative"/>
    <property type="match status" value="1"/>
</dbReference>
<dbReference type="InterPro" id="IPR027417">
    <property type="entry name" value="P-loop_NTPase"/>
</dbReference>
<organism evidence="2">
    <name type="scientific">Coccolithus braarudii</name>
    <dbReference type="NCBI Taxonomy" id="221442"/>
    <lineage>
        <taxon>Eukaryota</taxon>
        <taxon>Haptista</taxon>
        <taxon>Haptophyta</taxon>
        <taxon>Prymnesiophyceae</taxon>
        <taxon>Coccolithales</taxon>
        <taxon>Coccolithaceae</taxon>
        <taxon>Coccolithus</taxon>
    </lineage>
</organism>
<sequence>MPPPSGKVTEVKLVLLGDSNVGKSSLVLRFVRNQFNAEQVTTVGAAFLQAPVPLEDSDDKIQFGIWDTAGSERYKTLAPMYYRGAEAAIIVYDIRDFESFEGAKTWVKELKLYGQPNVVIALAANKCDMEEYRVVSTQEGQAYADAHEMSYFETSAKTNSNVRKMFVDLAQCVPRKDALTDTTSLEPSAGSKKGACC</sequence>
<dbReference type="Pfam" id="PF00071">
    <property type="entry name" value="Ras"/>
    <property type="match status" value="1"/>
</dbReference>
<dbReference type="CDD" id="cd01860">
    <property type="entry name" value="Rab5_related"/>
    <property type="match status" value="1"/>
</dbReference>
<evidence type="ECO:0000256" key="1">
    <source>
        <dbReference type="ARBA" id="ARBA00022741"/>
    </source>
</evidence>
<dbReference type="PRINTS" id="PR00449">
    <property type="entry name" value="RASTRNSFRMNG"/>
</dbReference>
<accession>A0A7S0Q732</accession>
<dbReference type="GO" id="GO:0005525">
    <property type="term" value="F:GTP binding"/>
    <property type="evidence" value="ECO:0007669"/>
    <property type="project" value="InterPro"/>
</dbReference>
<dbReference type="SMART" id="SM00175">
    <property type="entry name" value="RAB"/>
    <property type="match status" value="1"/>
</dbReference>
<dbReference type="SMART" id="SM00173">
    <property type="entry name" value="RAS"/>
    <property type="match status" value="1"/>
</dbReference>
<evidence type="ECO:0000313" key="2">
    <source>
        <dbReference type="EMBL" id="CAD8620699.1"/>
    </source>
</evidence>
<dbReference type="SMART" id="SM00174">
    <property type="entry name" value="RHO"/>
    <property type="match status" value="1"/>
</dbReference>
<dbReference type="PROSITE" id="PS51421">
    <property type="entry name" value="RAS"/>
    <property type="match status" value="1"/>
</dbReference>
<dbReference type="PANTHER" id="PTHR47978">
    <property type="match status" value="1"/>
</dbReference>
<name>A0A7S0Q732_9EUKA</name>
<dbReference type="SMART" id="SM00176">
    <property type="entry name" value="RAN"/>
    <property type="match status" value="1"/>
</dbReference>
<dbReference type="InterPro" id="IPR001806">
    <property type="entry name" value="Small_GTPase"/>
</dbReference>
<gene>
    <name evidence="2" type="ORF">CPEL01642_LOCUS24082</name>
</gene>
<reference evidence="2" key="1">
    <citation type="submission" date="2021-01" db="EMBL/GenBank/DDBJ databases">
        <authorList>
            <person name="Corre E."/>
            <person name="Pelletier E."/>
            <person name="Niang G."/>
            <person name="Scheremetjew M."/>
            <person name="Finn R."/>
            <person name="Kale V."/>
            <person name="Holt S."/>
            <person name="Cochrane G."/>
            <person name="Meng A."/>
            <person name="Brown T."/>
            <person name="Cohen L."/>
        </authorList>
    </citation>
    <scope>NUCLEOTIDE SEQUENCE</scope>
    <source>
        <strain evidence="2">PLY182g</strain>
    </source>
</reference>
<dbReference type="InterPro" id="IPR005225">
    <property type="entry name" value="Small_GTP-bd"/>
</dbReference>